<evidence type="ECO:0000313" key="2">
    <source>
        <dbReference type="EMBL" id="MBB2160109.1"/>
    </source>
</evidence>
<protein>
    <recommendedName>
        <fullName evidence="1">DUF6874 domain-containing protein</fullName>
    </recommendedName>
</protein>
<gene>
    <name evidence="2" type="ORF">HLH48_07965</name>
</gene>
<dbReference type="Proteomes" id="UP000589085">
    <property type="component" value="Unassembled WGS sequence"/>
</dbReference>
<evidence type="ECO:0000259" key="1">
    <source>
        <dbReference type="Pfam" id="PF21779"/>
    </source>
</evidence>
<sequence>MVKFDISVEDAVLVGLIADRVVDVLISGGAERIEIPWKEFCLEMRMDLVAVHANGCPMDFDRLLNADKNTLMHDVGGIAKYLDRDTGRLTECFRPRTALKEAQS</sequence>
<evidence type="ECO:0000313" key="3">
    <source>
        <dbReference type="Proteomes" id="UP000589085"/>
    </source>
</evidence>
<accession>A0A7W4NLQ1</accession>
<dbReference type="RefSeq" id="WP_182996970.1">
    <property type="nucleotide sequence ID" value="NZ_JABEQJ010000008.1"/>
</dbReference>
<proteinExistence type="predicted"/>
<organism evidence="2 3">
    <name type="scientific">Gluconacetobacter sacchari</name>
    <dbReference type="NCBI Taxonomy" id="92759"/>
    <lineage>
        <taxon>Bacteria</taxon>
        <taxon>Pseudomonadati</taxon>
        <taxon>Pseudomonadota</taxon>
        <taxon>Alphaproteobacteria</taxon>
        <taxon>Acetobacterales</taxon>
        <taxon>Acetobacteraceae</taxon>
        <taxon>Gluconacetobacter</taxon>
    </lineage>
</organism>
<comment type="caution">
    <text evidence="2">The sequence shown here is derived from an EMBL/GenBank/DDBJ whole genome shotgun (WGS) entry which is preliminary data.</text>
</comment>
<dbReference type="InterPro" id="IPR049239">
    <property type="entry name" value="DUF6874"/>
</dbReference>
<name>A0A7W4NLQ1_9PROT</name>
<dbReference type="EMBL" id="JABEQJ010000008">
    <property type="protein sequence ID" value="MBB2160109.1"/>
    <property type="molecule type" value="Genomic_DNA"/>
</dbReference>
<dbReference type="Pfam" id="PF21779">
    <property type="entry name" value="DUF6874"/>
    <property type="match status" value="1"/>
</dbReference>
<feature type="domain" description="DUF6874" evidence="1">
    <location>
        <begin position="13"/>
        <end position="98"/>
    </location>
</feature>
<reference evidence="2 3" key="1">
    <citation type="submission" date="2020-04" db="EMBL/GenBank/DDBJ databases">
        <title>Description of novel Gluconacetobacter.</title>
        <authorList>
            <person name="Sombolestani A."/>
        </authorList>
    </citation>
    <scope>NUCLEOTIDE SEQUENCE [LARGE SCALE GENOMIC DNA]</scope>
    <source>
        <strain evidence="2 3">LMG 19747</strain>
    </source>
</reference>
<dbReference type="AlphaFoldDB" id="A0A7W4NLQ1"/>